<keyword evidence="1" id="KW-1133">Transmembrane helix</keyword>
<feature type="transmembrane region" description="Helical" evidence="1">
    <location>
        <begin position="302"/>
        <end position="323"/>
    </location>
</feature>
<feature type="transmembrane region" description="Helical" evidence="1">
    <location>
        <begin position="116"/>
        <end position="138"/>
    </location>
</feature>
<evidence type="ECO:0000313" key="2">
    <source>
        <dbReference type="EnsemblMetazoa" id="CLYHEMP019823.1"/>
    </source>
</evidence>
<dbReference type="EnsemblMetazoa" id="CLYHEMT019823.1">
    <property type="protein sequence ID" value="CLYHEMP019823.1"/>
    <property type="gene ID" value="CLYHEMG019823"/>
</dbReference>
<dbReference type="SUPFAM" id="SSF81321">
    <property type="entry name" value="Family A G protein-coupled receptor-like"/>
    <property type="match status" value="1"/>
</dbReference>
<feature type="transmembrane region" description="Helical" evidence="1">
    <location>
        <begin position="265"/>
        <end position="282"/>
    </location>
</feature>
<evidence type="ECO:0000313" key="3">
    <source>
        <dbReference type="Proteomes" id="UP000594262"/>
    </source>
</evidence>
<dbReference type="AlphaFoldDB" id="A0A7M5X9P3"/>
<accession>A0A7M5X9P3</accession>
<dbReference type="Gene3D" id="1.20.1070.10">
    <property type="entry name" value="Rhodopsin 7-helix transmembrane proteins"/>
    <property type="match status" value="1"/>
</dbReference>
<name>A0A7M5X9P3_9CNID</name>
<feature type="transmembrane region" description="Helical" evidence="1">
    <location>
        <begin position="150"/>
        <end position="173"/>
    </location>
</feature>
<keyword evidence="1" id="KW-0472">Membrane</keyword>
<dbReference type="GeneID" id="136811972"/>
<feature type="transmembrane region" description="Helical" evidence="1">
    <location>
        <begin position="42"/>
        <end position="63"/>
    </location>
</feature>
<feature type="transmembrane region" description="Helical" evidence="1">
    <location>
        <begin position="75"/>
        <end position="96"/>
    </location>
</feature>
<dbReference type="RefSeq" id="XP_066924680.1">
    <property type="nucleotide sequence ID" value="XM_067068579.1"/>
</dbReference>
<evidence type="ECO:0000256" key="1">
    <source>
        <dbReference type="SAM" id="Phobius"/>
    </source>
</evidence>
<reference evidence="2" key="1">
    <citation type="submission" date="2021-01" db="UniProtKB">
        <authorList>
            <consortium name="EnsemblMetazoa"/>
        </authorList>
    </citation>
    <scope>IDENTIFICATION</scope>
</reference>
<proteinExistence type="predicted"/>
<feature type="transmembrane region" description="Helical" evidence="1">
    <location>
        <begin position="6"/>
        <end position="30"/>
    </location>
</feature>
<dbReference type="Proteomes" id="UP000594262">
    <property type="component" value="Unplaced"/>
</dbReference>
<keyword evidence="1" id="KW-0812">Transmembrane</keyword>
<sequence length="339" mass="39263">MAPPDQIIGVILHAIGFIFHATGLYVLLQIKEISQFMIIQRLYLIYLSISEGLYCLLFTLFYIGLILMDDEFTNIPFTIGSGMYFFYILIIMLLTFDRVLNVRSNTNYLHWSHKKAHMAVLLAGFISTIITITLLSSYKTFAQSFEIMSLYSYPTAGFTFVFFIVFCYTYLIYKIWTHRRNIVLPILQPAEDTEKETQLTISPPDNELQGSSSTAVLPLTNSTSVTQTQSKNIEKGNKKSTVNTSARAILHREKRKRIYENLKKGVRIPVLLVVTFIAFIIIPDQIHFWSHLLNEKISDDVFIFFGVIYPLSPICDAIIYIFFQKNTQRFLRRKLSKFF</sequence>
<organism evidence="2 3">
    <name type="scientific">Clytia hemisphaerica</name>
    <dbReference type="NCBI Taxonomy" id="252671"/>
    <lineage>
        <taxon>Eukaryota</taxon>
        <taxon>Metazoa</taxon>
        <taxon>Cnidaria</taxon>
        <taxon>Hydrozoa</taxon>
        <taxon>Hydroidolina</taxon>
        <taxon>Leptothecata</taxon>
        <taxon>Obeliida</taxon>
        <taxon>Clytiidae</taxon>
        <taxon>Clytia</taxon>
    </lineage>
</organism>
<protein>
    <submittedName>
        <fullName evidence="2">Uncharacterized protein</fullName>
    </submittedName>
</protein>
<keyword evidence="3" id="KW-1185">Reference proteome</keyword>